<evidence type="ECO:0008006" key="4">
    <source>
        <dbReference type="Google" id="ProtNLM"/>
    </source>
</evidence>
<organism evidence="2 3">
    <name type="scientific">Solanum verrucosum</name>
    <dbReference type="NCBI Taxonomy" id="315347"/>
    <lineage>
        <taxon>Eukaryota</taxon>
        <taxon>Viridiplantae</taxon>
        <taxon>Streptophyta</taxon>
        <taxon>Embryophyta</taxon>
        <taxon>Tracheophyta</taxon>
        <taxon>Spermatophyta</taxon>
        <taxon>Magnoliopsida</taxon>
        <taxon>eudicotyledons</taxon>
        <taxon>Gunneridae</taxon>
        <taxon>Pentapetalae</taxon>
        <taxon>asterids</taxon>
        <taxon>lamiids</taxon>
        <taxon>Solanales</taxon>
        <taxon>Solanaceae</taxon>
        <taxon>Solanoideae</taxon>
        <taxon>Solaneae</taxon>
        <taxon>Solanum</taxon>
    </lineage>
</organism>
<evidence type="ECO:0000256" key="1">
    <source>
        <dbReference type="SAM" id="MobiDB-lite"/>
    </source>
</evidence>
<dbReference type="Proteomes" id="UP001234989">
    <property type="component" value="Chromosome 12"/>
</dbReference>
<dbReference type="InterPro" id="IPR032567">
    <property type="entry name" value="RTL1-rel"/>
</dbReference>
<proteinExistence type="predicted"/>
<evidence type="ECO:0000313" key="2">
    <source>
        <dbReference type="EMBL" id="WMV57917.1"/>
    </source>
</evidence>
<accession>A0AAF0ZZ02</accession>
<feature type="compositionally biased region" description="Low complexity" evidence="1">
    <location>
        <begin position="176"/>
        <end position="185"/>
    </location>
</feature>
<dbReference type="PANTHER" id="PTHR15503">
    <property type="entry name" value="LDOC1 RELATED"/>
    <property type="match status" value="1"/>
</dbReference>
<name>A0AAF0ZZ02_SOLVR</name>
<evidence type="ECO:0000313" key="3">
    <source>
        <dbReference type="Proteomes" id="UP001234989"/>
    </source>
</evidence>
<keyword evidence="3" id="KW-1185">Reference proteome</keyword>
<feature type="region of interest" description="Disordered" evidence="1">
    <location>
        <begin position="94"/>
        <end position="120"/>
    </location>
</feature>
<dbReference type="Pfam" id="PF08284">
    <property type="entry name" value="RVP_2"/>
    <property type="match status" value="1"/>
</dbReference>
<gene>
    <name evidence="2" type="ORF">MTR67_051302</name>
</gene>
<protein>
    <recommendedName>
        <fullName evidence="4">Gag-pol polyprotein</fullName>
    </recommendedName>
</protein>
<dbReference type="AlphaFoldDB" id="A0AAF0ZZ02"/>
<sequence>MTTRRAFARRTEGENVDQGAPPQAPQAPVLSLEMMEAKVLEFINIRQGNKSVKEYALKFTQLSKYAPSIVADSRARMSKSGGCGRSRFRQRFFKQGSSKAPPRFNNERVSNPKPQGGGSGSLLPDCAKCGRKHEGKCLVGSNACFCCGKMDHKIINYPSVGKNKGDSHRRAQPYLSSGPSGSGTSAPKQNKFYSLQIRGEQEGSLDVVTELDMLDFDVILRMDWLHSCYISIDCRTHVVKFQLPNKSVLELKGDNSMLKGEFISCLKARKMISKGCLYYLVRVREMDFETPSLESVPDFNEFSKVFLDDLSGIPLEREIDFSIDLLPDMQPISIPPYRMASV</sequence>
<reference evidence="2" key="1">
    <citation type="submission" date="2023-08" db="EMBL/GenBank/DDBJ databases">
        <title>A de novo genome assembly of Solanum verrucosum Schlechtendal, a Mexican diploid species geographically isolated from the other diploid A-genome species in potato relatives.</title>
        <authorList>
            <person name="Hosaka K."/>
        </authorList>
    </citation>
    <scope>NUCLEOTIDE SEQUENCE</scope>
    <source>
        <tissue evidence="2">Young leaves</tissue>
    </source>
</reference>
<dbReference type="EMBL" id="CP133623">
    <property type="protein sequence ID" value="WMV57917.1"/>
    <property type="molecule type" value="Genomic_DNA"/>
</dbReference>
<feature type="region of interest" description="Disordered" evidence="1">
    <location>
        <begin position="161"/>
        <end position="187"/>
    </location>
</feature>
<dbReference type="PANTHER" id="PTHR15503:SF45">
    <property type="entry name" value="RNA-DIRECTED DNA POLYMERASE HOMOLOG"/>
    <property type="match status" value="1"/>
</dbReference>
<feature type="region of interest" description="Disordered" evidence="1">
    <location>
        <begin position="1"/>
        <end position="25"/>
    </location>
</feature>